<dbReference type="RefSeq" id="WP_044886869.1">
    <property type="nucleotide sequence ID" value="NZ_JYFN01000038.1"/>
</dbReference>
<sequence>MAENAAAWRDGARDRWTVFHFSQANPVGPGQDDVGALLRRVADSIDALGDIEVQELVMHTEVTADGAWHSISVYYQRDD</sequence>
<dbReference type="EMBL" id="JYFN01000038">
    <property type="protein sequence ID" value="KJE21404.1"/>
    <property type="molecule type" value="Genomic_DNA"/>
</dbReference>
<accession>A0A0D8BBT0</accession>
<reference evidence="2" key="1">
    <citation type="submission" date="2015-02" db="EMBL/GenBank/DDBJ databases">
        <title>Draft Genome of Frankia sp. CpI1-S.</title>
        <authorList>
            <person name="Oshone R.T."/>
            <person name="Ngom M."/>
            <person name="Ghodhbane-Gtari F."/>
            <person name="Gtari M."/>
            <person name="Morris K."/>
            <person name="Thomas K."/>
            <person name="Sen A."/>
            <person name="Tisa L.S."/>
        </authorList>
    </citation>
    <scope>NUCLEOTIDE SEQUENCE [LARGE SCALE GENOMIC DNA]</scope>
    <source>
        <strain evidence="2">CpI1-S</strain>
    </source>
</reference>
<comment type="caution">
    <text evidence="1">The sequence shown here is derived from an EMBL/GenBank/DDBJ whole genome shotgun (WGS) entry which is preliminary data.</text>
</comment>
<proteinExistence type="predicted"/>
<evidence type="ECO:0000313" key="2">
    <source>
        <dbReference type="Proteomes" id="UP000032545"/>
    </source>
</evidence>
<dbReference type="PATRIC" id="fig|1502723.3.peg.4061"/>
<gene>
    <name evidence="1" type="ORF">FF36_04335</name>
</gene>
<organism evidence="1 2">
    <name type="scientific">Frankia torreyi</name>
    <dbReference type="NCBI Taxonomy" id="1856"/>
    <lineage>
        <taxon>Bacteria</taxon>
        <taxon>Bacillati</taxon>
        <taxon>Actinomycetota</taxon>
        <taxon>Actinomycetes</taxon>
        <taxon>Frankiales</taxon>
        <taxon>Frankiaceae</taxon>
        <taxon>Frankia</taxon>
    </lineage>
</organism>
<protein>
    <submittedName>
        <fullName evidence="1">Uncharacterized protein</fullName>
    </submittedName>
</protein>
<name>A0A0D8BBT0_9ACTN</name>
<keyword evidence="2" id="KW-1185">Reference proteome</keyword>
<dbReference type="AlphaFoldDB" id="A0A0D8BBT0"/>
<dbReference type="OrthoDB" id="5189551at2"/>
<dbReference type="Proteomes" id="UP000032545">
    <property type="component" value="Unassembled WGS sequence"/>
</dbReference>
<reference evidence="1 2" key="2">
    <citation type="journal article" date="2016" name="Genome Announc.">
        <title>Permanent Draft Genome Sequences for Two Variants of Frankia sp. Strain CpI1, the First Frankia Strain Isolated from Root Nodules of Comptonia peregrina.</title>
        <authorList>
            <person name="Oshone R."/>
            <person name="Hurst S.G.IV."/>
            <person name="Abebe-Akele F."/>
            <person name="Simpson S."/>
            <person name="Morris K."/>
            <person name="Thomas W.K."/>
            <person name="Tisa L.S."/>
        </authorList>
    </citation>
    <scope>NUCLEOTIDE SEQUENCE [LARGE SCALE GENOMIC DNA]</scope>
    <source>
        <strain evidence="2">CpI1-S</strain>
    </source>
</reference>
<evidence type="ECO:0000313" key="1">
    <source>
        <dbReference type="EMBL" id="KJE21404.1"/>
    </source>
</evidence>